<dbReference type="RefSeq" id="WP_110940046.1">
    <property type="nucleotide sequence ID" value="NZ_FQZV01000008.1"/>
</dbReference>
<name>A0A1M6EKP9_9FIRM</name>
<dbReference type="InterPro" id="IPR009057">
    <property type="entry name" value="Homeodomain-like_sf"/>
</dbReference>
<gene>
    <name evidence="2" type="ORF">SAMN02745975_00775</name>
</gene>
<dbReference type="AlphaFoldDB" id="A0A1M6EKP9"/>
<dbReference type="OrthoDB" id="1680782at2"/>
<sequence length="178" mass="19987">MGRKASVFVRELTAVEKQKITSIKRKRIIHCSLRQSVDIVLLSSEGWEVKLIAHRVGLDQSNVNTWIKGFNKGGIDALGDIPKPGKGKEITKDIKLKIATIALSDPKQLRKPFTSWTVETIRQEAINSGVIATTSWEATRKALKNCGITTQRSCTWKESKDPDYESKKKHHRALHESA</sequence>
<evidence type="ECO:0000313" key="3">
    <source>
        <dbReference type="Proteomes" id="UP000184536"/>
    </source>
</evidence>
<dbReference type="STRING" id="1121919.SAMN02745975_00775"/>
<feature type="compositionally biased region" description="Basic residues" evidence="1">
    <location>
        <begin position="167"/>
        <end position="178"/>
    </location>
</feature>
<protein>
    <submittedName>
        <fullName evidence="2">Winged helix-turn helix</fullName>
    </submittedName>
</protein>
<dbReference type="Proteomes" id="UP000184536">
    <property type="component" value="Unassembled WGS sequence"/>
</dbReference>
<feature type="compositionally biased region" description="Basic and acidic residues" evidence="1">
    <location>
        <begin position="157"/>
        <end position="166"/>
    </location>
</feature>
<feature type="region of interest" description="Disordered" evidence="1">
    <location>
        <begin position="157"/>
        <end position="178"/>
    </location>
</feature>
<accession>A0A1M6EKP9</accession>
<keyword evidence="3" id="KW-1185">Reference proteome</keyword>
<reference evidence="3" key="1">
    <citation type="submission" date="2016-11" db="EMBL/GenBank/DDBJ databases">
        <authorList>
            <person name="Varghese N."/>
            <person name="Submissions S."/>
        </authorList>
    </citation>
    <scope>NUCLEOTIDE SEQUENCE [LARGE SCALE GENOMIC DNA]</scope>
    <source>
        <strain evidence="3">DSM 17957</strain>
    </source>
</reference>
<organism evidence="2 3">
    <name type="scientific">Geosporobacter subterraneus DSM 17957</name>
    <dbReference type="NCBI Taxonomy" id="1121919"/>
    <lineage>
        <taxon>Bacteria</taxon>
        <taxon>Bacillati</taxon>
        <taxon>Bacillota</taxon>
        <taxon>Clostridia</taxon>
        <taxon>Peptostreptococcales</taxon>
        <taxon>Thermotaleaceae</taxon>
        <taxon>Geosporobacter</taxon>
    </lineage>
</organism>
<dbReference type="SUPFAM" id="SSF46689">
    <property type="entry name" value="Homeodomain-like"/>
    <property type="match status" value="1"/>
</dbReference>
<evidence type="ECO:0000256" key="1">
    <source>
        <dbReference type="SAM" id="MobiDB-lite"/>
    </source>
</evidence>
<dbReference type="Pfam" id="PF13551">
    <property type="entry name" value="HTH_29"/>
    <property type="match status" value="1"/>
</dbReference>
<dbReference type="EMBL" id="FQZV01000008">
    <property type="protein sequence ID" value="SHI86033.1"/>
    <property type="molecule type" value="Genomic_DNA"/>
</dbReference>
<evidence type="ECO:0000313" key="2">
    <source>
        <dbReference type="EMBL" id="SHI86033.1"/>
    </source>
</evidence>
<proteinExistence type="predicted"/>